<dbReference type="Proteomes" id="UP001597263">
    <property type="component" value="Unassembled WGS sequence"/>
</dbReference>
<dbReference type="InterPro" id="IPR001509">
    <property type="entry name" value="Epimerase_deHydtase"/>
</dbReference>
<accession>A0ABW3V3H3</accession>
<keyword evidence="2" id="KW-0560">Oxidoreductase</keyword>
<gene>
    <name evidence="5" type="ORF">ACFQ35_10360</name>
</gene>
<sequence>MMDFDTILITGAAGRLGTELRRGLAPLARKLRLTDRVALNDLQPNEEAVICDLDDADAIMKLAEGVDVILHFGGEPLEVSWERILRSNIQGSYNIYEAARKNGVKRVIYASSVHAIGYHELESHIDADAPHRPDSFYGLSKCFVEDLGRLYWDKFGIETVALRIFSSFPEPADRRMLWSWLSFDDCVRLVSAALTAPRVGFTVSFGMSDNCVSPVDNSKASHLGYQPQDNTESYRAAVESRTKRSDPYAPATRYLGGWFVDIGHPDDEVKS</sequence>
<feature type="domain" description="NAD-dependent epimerase/dehydratase" evidence="4">
    <location>
        <begin position="7"/>
        <end position="167"/>
    </location>
</feature>
<evidence type="ECO:0000256" key="3">
    <source>
        <dbReference type="ARBA" id="ARBA00023027"/>
    </source>
</evidence>
<dbReference type="InterPro" id="IPR036291">
    <property type="entry name" value="NAD(P)-bd_dom_sf"/>
</dbReference>
<comment type="similarity">
    <text evidence="1">Belongs to the NAD(P)-dependent epimerase/dehydratase family.</text>
</comment>
<dbReference type="RefSeq" id="WP_374807056.1">
    <property type="nucleotide sequence ID" value="NZ_JAUCBM010000002.1"/>
</dbReference>
<evidence type="ECO:0000313" key="5">
    <source>
        <dbReference type="EMBL" id="MFD1227538.1"/>
    </source>
</evidence>
<keyword evidence="3" id="KW-0520">NAD</keyword>
<dbReference type="EMBL" id="JBHTMA010000037">
    <property type="protein sequence ID" value="MFD1227538.1"/>
    <property type="molecule type" value="Genomic_DNA"/>
</dbReference>
<reference evidence="6" key="1">
    <citation type="journal article" date="2019" name="Int. J. Syst. Evol. Microbiol.">
        <title>The Global Catalogue of Microorganisms (GCM) 10K type strain sequencing project: providing services to taxonomists for standard genome sequencing and annotation.</title>
        <authorList>
            <consortium name="The Broad Institute Genomics Platform"/>
            <consortium name="The Broad Institute Genome Sequencing Center for Infectious Disease"/>
            <person name="Wu L."/>
            <person name="Ma J."/>
        </authorList>
    </citation>
    <scope>NUCLEOTIDE SEQUENCE [LARGE SCALE GENOMIC DNA]</scope>
    <source>
        <strain evidence="6">CCUG 49584</strain>
    </source>
</reference>
<evidence type="ECO:0000256" key="2">
    <source>
        <dbReference type="ARBA" id="ARBA00023002"/>
    </source>
</evidence>
<comment type="caution">
    <text evidence="5">The sequence shown here is derived from an EMBL/GenBank/DDBJ whole genome shotgun (WGS) entry which is preliminary data.</text>
</comment>
<dbReference type="Gene3D" id="3.40.50.720">
    <property type="entry name" value="NAD(P)-binding Rossmann-like Domain"/>
    <property type="match status" value="1"/>
</dbReference>
<dbReference type="SUPFAM" id="SSF51735">
    <property type="entry name" value="NAD(P)-binding Rossmann-fold domains"/>
    <property type="match status" value="1"/>
</dbReference>
<evidence type="ECO:0000259" key="4">
    <source>
        <dbReference type="Pfam" id="PF01370"/>
    </source>
</evidence>
<dbReference type="PANTHER" id="PTHR43103">
    <property type="entry name" value="NUCLEOSIDE-DIPHOSPHATE-SUGAR EPIMERASE"/>
    <property type="match status" value="1"/>
</dbReference>
<keyword evidence="6" id="KW-1185">Reference proteome</keyword>
<evidence type="ECO:0000256" key="1">
    <source>
        <dbReference type="ARBA" id="ARBA00007637"/>
    </source>
</evidence>
<dbReference type="PANTHER" id="PTHR43103:SF5">
    <property type="entry name" value="4-EPIMERASE, PUTATIVE (AFU_ORTHOLOGUE AFUA_7G00360)-RELATED"/>
    <property type="match status" value="1"/>
</dbReference>
<dbReference type="Pfam" id="PF01370">
    <property type="entry name" value="Epimerase"/>
    <property type="match status" value="1"/>
</dbReference>
<name>A0ABW3V3H3_9HYPH</name>
<evidence type="ECO:0000313" key="6">
    <source>
        <dbReference type="Proteomes" id="UP001597263"/>
    </source>
</evidence>
<proteinExistence type="inferred from homology"/>
<protein>
    <submittedName>
        <fullName evidence="5">NAD-dependent epimerase/dehydratase family protein</fullName>
    </submittedName>
</protein>
<organism evidence="5 6">
    <name type="scientific">Pseudochrobactrum kiredjianiae</name>
    <dbReference type="NCBI Taxonomy" id="386305"/>
    <lineage>
        <taxon>Bacteria</taxon>
        <taxon>Pseudomonadati</taxon>
        <taxon>Pseudomonadota</taxon>
        <taxon>Alphaproteobacteria</taxon>
        <taxon>Hyphomicrobiales</taxon>
        <taxon>Brucellaceae</taxon>
        <taxon>Pseudochrobactrum</taxon>
    </lineage>
</organism>